<dbReference type="GO" id="GO:0009002">
    <property type="term" value="F:serine-type D-Ala-D-Ala carboxypeptidase activity"/>
    <property type="evidence" value="ECO:0007669"/>
    <property type="project" value="UniProtKB-EC"/>
</dbReference>
<name>A0A401FNC3_9LACO</name>
<comment type="caution">
    <text evidence="1">The sequence shown here is derived from an EMBL/GenBank/DDBJ whole genome shotgun (WGS) entry which is preliminary data.</text>
</comment>
<protein>
    <submittedName>
        <fullName evidence="1">D-alanyl-D-alanine carboxypeptidase</fullName>
        <ecNumber evidence="1">3.4.16.4</ecNumber>
    </submittedName>
</protein>
<dbReference type="OrthoDB" id="2329980at2"/>
<keyword evidence="2" id="KW-1185">Reference proteome</keyword>
<keyword evidence="1" id="KW-0121">Carboxypeptidase</keyword>
<keyword evidence="1" id="KW-0378">Hydrolase</keyword>
<reference evidence="1 2" key="1">
    <citation type="submission" date="2017-11" db="EMBL/GenBank/DDBJ databases">
        <title>Draft Genome Sequence of Lactobacillus curieae NBRC 111893 isolated from Koso, a Japanese sugar-Vegetable Fermented Beverage.</title>
        <authorList>
            <person name="Chiou T.Y."/>
            <person name="Oshima K."/>
            <person name="Suda W."/>
            <person name="Hattori M."/>
            <person name="Takahashi T."/>
        </authorList>
    </citation>
    <scope>NUCLEOTIDE SEQUENCE [LARGE SCALE GENOMIC DNA]</scope>
    <source>
        <strain evidence="1 2">NBRC111893</strain>
    </source>
</reference>
<evidence type="ECO:0000313" key="1">
    <source>
        <dbReference type="EMBL" id="GAY73837.1"/>
    </source>
</evidence>
<organism evidence="1 2">
    <name type="scientific">Lentilactobacillus kosonis</name>
    <dbReference type="NCBI Taxonomy" id="2810561"/>
    <lineage>
        <taxon>Bacteria</taxon>
        <taxon>Bacillati</taxon>
        <taxon>Bacillota</taxon>
        <taxon>Bacilli</taxon>
        <taxon>Lactobacillales</taxon>
        <taxon>Lactobacillaceae</taxon>
        <taxon>Lentilactobacillus</taxon>
    </lineage>
</organism>
<dbReference type="AlphaFoldDB" id="A0A401FNC3"/>
<gene>
    <name evidence="1" type="ORF">NBRC111893_1983</name>
</gene>
<proteinExistence type="predicted"/>
<dbReference type="EC" id="3.4.16.4" evidence="1"/>
<sequence length="402" mass="45008">MNNKITETLSIGLLGLGIGFTVNHHNAYASSYRWVKTKQYKNVPFHSKTTNSAYMWNWNHTKRIHNLKNYPKTTWYLSQSIKMAKGRQTGVYYQVTSGNGHTSGYVWRGYLTNGINPNHEPISQPLQNNLTNQTTAQNNNYTKQILSHLTGLIVDPALSKAANAIITGTNEGKDNDTTYYESINYLSESDQTNLVTVYGGAADKWNGQEPYETFINQSFSKAKFSPTNYAGWRVGVAAANSGINYEGASHNKGEFIILLLPPTGSRLTDAQLDSALPFLYNLFPETIKDTRLENMANILANADDEEPDDVQATYEDATKFLTTTERSSMKEFYGSISPNELNRVNSTASYVELIKQSIIKQDPNFANKYRGYSIGIGLTKFGITYFGDNPGSYRIYLLPSVK</sequence>
<dbReference type="Proteomes" id="UP000286974">
    <property type="component" value="Unassembled WGS sequence"/>
</dbReference>
<evidence type="ECO:0000313" key="2">
    <source>
        <dbReference type="Proteomes" id="UP000286974"/>
    </source>
</evidence>
<keyword evidence="1" id="KW-0645">Protease</keyword>
<dbReference type="EMBL" id="BEXA01000004">
    <property type="protein sequence ID" value="GAY73837.1"/>
    <property type="molecule type" value="Genomic_DNA"/>
</dbReference>
<dbReference type="RefSeq" id="WP_125008637.1">
    <property type="nucleotide sequence ID" value="NZ_BEXA01000004.1"/>
</dbReference>
<accession>A0A401FNC3</accession>